<dbReference type="EMBL" id="JAFCIX010000306">
    <property type="protein sequence ID" value="KAH6595457.1"/>
    <property type="molecule type" value="Genomic_DNA"/>
</dbReference>
<accession>A0ABQ8FBQ8</accession>
<keyword evidence="2" id="KW-0732">Signal</keyword>
<feature type="chain" id="PRO_5045558172" evidence="2">
    <location>
        <begin position="20"/>
        <end position="176"/>
    </location>
</feature>
<feature type="compositionally biased region" description="Polar residues" evidence="1">
    <location>
        <begin position="84"/>
        <end position="93"/>
    </location>
</feature>
<comment type="caution">
    <text evidence="3">The sequence shown here is derived from an EMBL/GenBank/DDBJ whole genome shotgun (WGS) entry which is preliminary data.</text>
</comment>
<evidence type="ECO:0000313" key="4">
    <source>
        <dbReference type="Proteomes" id="UP001648503"/>
    </source>
</evidence>
<evidence type="ECO:0000313" key="3">
    <source>
        <dbReference type="EMBL" id="KAH6595457.1"/>
    </source>
</evidence>
<feature type="region of interest" description="Disordered" evidence="1">
    <location>
        <begin position="63"/>
        <end position="93"/>
    </location>
</feature>
<keyword evidence="4" id="KW-1185">Reference proteome</keyword>
<evidence type="ECO:0000256" key="2">
    <source>
        <dbReference type="SAM" id="SignalP"/>
    </source>
</evidence>
<reference evidence="3 4" key="1">
    <citation type="submission" date="2021-02" db="EMBL/GenBank/DDBJ databases">
        <title>Variation within the Batrachochytrium salamandrivorans European outbreak.</title>
        <authorList>
            <person name="Kelly M."/>
            <person name="Pasmans F."/>
            <person name="Shea T.P."/>
            <person name="Munoz J.F."/>
            <person name="Carranza S."/>
            <person name="Cuomo C.A."/>
            <person name="Martel A."/>
        </authorList>
    </citation>
    <scope>NUCLEOTIDE SEQUENCE [LARGE SCALE GENOMIC DNA]</scope>
    <source>
        <strain evidence="3 4">AMFP18/2</strain>
    </source>
</reference>
<sequence>MLLSISLISITVFNAVANAQYGDDNSGSQYTQPAKQYGQLNIQQTQQPLQAFQAQQAQQPLQALQPQQSLQPGLQGWQQPFQPGSGQWQQNGASVLQDYQQQSSYTQTLSPSDECGRIADDYGVIPFSTWGKSTESMKTTWGQQGCDQLLCSYWHRKYSVAPFESNGKMPRNIIPA</sequence>
<dbReference type="Proteomes" id="UP001648503">
    <property type="component" value="Unassembled WGS sequence"/>
</dbReference>
<name>A0ABQ8FBQ8_9FUNG</name>
<gene>
    <name evidence="3" type="ORF">BASA50_005809</name>
</gene>
<evidence type="ECO:0000256" key="1">
    <source>
        <dbReference type="SAM" id="MobiDB-lite"/>
    </source>
</evidence>
<protein>
    <submittedName>
        <fullName evidence="3">Uncharacterized protein</fullName>
    </submittedName>
</protein>
<feature type="signal peptide" evidence="2">
    <location>
        <begin position="1"/>
        <end position="19"/>
    </location>
</feature>
<organism evidence="3 4">
    <name type="scientific">Batrachochytrium salamandrivorans</name>
    <dbReference type="NCBI Taxonomy" id="1357716"/>
    <lineage>
        <taxon>Eukaryota</taxon>
        <taxon>Fungi</taxon>
        <taxon>Fungi incertae sedis</taxon>
        <taxon>Chytridiomycota</taxon>
        <taxon>Chytridiomycota incertae sedis</taxon>
        <taxon>Chytridiomycetes</taxon>
        <taxon>Rhizophydiales</taxon>
        <taxon>Rhizophydiales incertae sedis</taxon>
        <taxon>Batrachochytrium</taxon>
    </lineage>
</organism>
<feature type="compositionally biased region" description="Low complexity" evidence="1">
    <location>
        <begin position="63"/>
        <end position="83"/>
    </location>
</feature>
<proteinExistence type="predicted"/>